<proteinExistence type="predicted"/>
<dbReference type="AlphaFoldDB" id="A0A074M841"/>
<feature type="transmembrane region" description="Helical" evidence="2">
    <location>
        <begin position="39"/>
        <end position="59"/>
    </location>
</feature>
<evidence type="ECO:0000313" key="3">
    <source>
        <dbReference type="EMBL" id="KEO89584.1"/>
    </source>
</evidence>
<dbReference type="Proteomes" id="UP000027866">
    <property type="component" value="Unassembled WGS sequence"/>
</dbReference>
<evidence type="ECO:0000313" key="4">
    <source>
        <dbReference type="Proteomes" id="UP000027866"/>
    </source>
</evidence>
<dbReference type="RefSeq" id="WP_236922275.1">
    <property type="nucleotide sequence ID" value="NZ_CP017057.1"/>
</dbReference>
<accession>A0A074M841</accession>
<sequence length="135" mass="14854">MNDTSHGQHRAAARAKRIPARAREAQGVRDWRRAMSDHVAYALLVYTGLQIFMTVKALNEGASGLLPYAALVILVAGIIPACRWFEKRWSGLTDEQALDPSHAPAFRRDAAALWLLATGLPVALTILIKAFFAIF</sequence>
<comment type="caution">
    <text evidence="3">The sequence shown here is derived from an EMBL/GenBank/DDBJ whole genome shotgun (WGS) entry which is preliminary data.</text>
</comment>
<keyword evidence="2" id="KW-0472">Membrane</keyword>
<reference evidence="3 4" key="1">
    <citation type="submission" date="2014-04" db="EMBL/GenBank/DDBJ databases">
        <title>A comprehensive comparison of genomes of Erythrobacter spp. Strains.</title>
        <authorList>
            <person name="Zheng Q."/>
        </authorList>
    </citation>
    <scope>NUCLEOTIDE SEQUENCE [LARGE SCALE GENOMIC DNA]</scope>
    <source>
        <strain evidence="3 4">DSM 8509</strain>
    </source>
</reference>
<organism evidence="3 4">
    <name type="scientific">Erythrobacter litoralis</name>
    <dbReference type="NCBI Taxonomy" id="39960"/>
    <lineage>
        <taxon>Bacteria</taxon>
        <taxon>Pseudomonadati</taxon>
        <taxon>Pseudomonadota</taxon>
        <taxon>Alphaproteobacteria</taxon>
        <taxon>Sphingomonadales</taxon>
        <taxon>Erythrobacteraceae</taxon>
        <taxon>Erythrobacter/Porphyrobacter group</taxon>
        <taxon>Erythrobacter</taxon>
    </lineage>
</organism>
<feature type="transmembrane region" description="Helical" evidence="2">
    <location>
        <begin position="65"/>
        <end position="85"/>
    </location>
</feature>
<evidence type="ECO:0000256" key="2">
    <source>
        <dbReference type="SAM" id="Phobius"/>
    </source>
</evidence>
<protein>
    <recommendedName>
        <fullName evidence="5">Transmembrane protein</fullName>
    </recommendedName>
</protein>
<keyword evidence="2" id="KW-1133">Transmembrane helix</keyword>
<evidence type="ECO:0000256" key="1">
    <source>
        <dbReference type="SAM" id="MobiDB-lite"/>
    </source>
</evidence>
<feature type="region of interest" description="Disordered" evidence="1">
    <location>
        <begin position="1"/>
        <end position="21"/>
    </location>
</feature>
<keyword evidence="4" id="KW-1185">Reference proteome</keyword>
<keyword evidence="2" id="KW-0812">Transmembrane</keyword>
<dbReference type="EMBL" id="JMIX01000014">
    <property type="protein sequence ID" value="KEO89584.1"/>
    <property type="molecule type" value="Genomic_DNA"/>
</dbReference>
<evidence type="ECO:0008006" key="5">
    <source>
        <dbReference type="Google" id="ProtNLM"/>
    </source>
</evidence>
<feature type="transmembrane region" description="Helical" evidence="2">
    <location>
        <begin position="111"/>
        <end position="134"/>
    </location>
</feature>
<feature type="compositionally biased region" description="Basic residues" evidence="1">
    <location>
        <begin position="7"/>
        <end position="20"/>
    </location>
</feature>
<dbReference type="KEGG" id="elq:Ga0102493_111266"/>
<dbReference type="PATRIC" id="fig|39960.10.peg.341"/>
<gene>
    <name evidence="3" type="ORF">EH32_03525</name>
</gene>
<name>A0A074M841_9SPHN</name>